<dbReference type="CDD" id="cd17546">
    <property type="entry name" value="REC_hyHK_CKI1_RcsC-like"/>
    <property type="match status" value="1"/>
</dbReference>
<keyword evidence="6" id="KW-0418">Kinase</keyword>
<evidence type="ECO:0000259" key="11">
    <source>
        <dbReference type="PROSITE" id="PS50110"/>
    </source>
</evidence>
<dbReference type="AlphaFoldDB" id="A0A6V8N501"/>
<keyword evidence="3 9" id="KW-0597">Phosphoprotein</keyword>
<dbReference type="SUPFAM" id="SSF52172">
    <property type="entry name" value="CheY-like"/>
    <property type="match status" value="2"/>
</dbReference>
<dbReference type="InterPro" id="IPR011006">
    <property type="entry name" value="CheY-like_superfamily"/>
</dbReference>
<dbReference type="InterPro" id="IPR001610">
    <property type="entry name" value="PAC"/>
</dbReference>
<name>A0A6V8N501_9BACT</name>
<evidence type="ECO:0000256" key="7">
    <source>
        <dbReference type="ARBA" id="ARBA00022840"/>
    </source>
</evidence>
<dbReference type="SMART" id="SM00091">
    <property type="entry name" value="PAS"/>
    <property type="match status" value="1"/>
</dbReference>
<protein>
    <recommendedName>
        <fullName evidence="2">histidine kinase</fullName>
        <ecNumber evidence="2">2.7.13.3</ecNumber>
    </recommendedName>
</protein>
<evidence type="ECO:0000256" key="6">
    <source>
        <dbReference type="ARBA" id="ARBA00022777"/>
    </source>
</evidence>
<dbReference type="RefSeq" id="WP_183360059.1">
    <property type="nucleotide sequence ID" value="NZ_BLXZ01000002.1"/>
</dbReference>
<dbReference type="PROSITE" id="PS50110">
    <property type="entry name" value="RESPONSE_REGULATORY"/>
    <property type="match status" value="2"/>
</dbReference>
<dbReference type="NCBIfam" id="TIGR00229">
    <property type="entry name" value="sensory_box"/>
    <property type="match status" value="1"/>
</dbReference>
<dbReference type="InterPro" id="IPR003661">
    <property type="entry name" value="HisK_dim/P_dom"/>
</dbReference>
<keyword evidence="5" id="KW-0547">Nucleotide-binding</keyword>
<dbReference type="InterPro" id="IPR035965">
    <property type="entry name" value="PAS-like_dom_sf"/>
</dbReference>
<dbReference type="Gene3D" id="3.30.565.10">
    <property type="entry name" value="Histidine kinase-like ATPase, C-terminal domain"/>
    <property type="match status" value="1"/>
</dbReference>
<dbReference type="GO" id="GO:0005524">
    <property type="term" value="F:ATP binding"/>
    <property type="evidence" value="ECO:0007669"/>
    <property type="project" value="UniProtKB-KW"/>
</dbReference>
<dbReference type="SMART" id="SM00086">
    <property type="entry name" value="PAC"/>
    <property type="match status" value="1"/>
</dbReference>
<comment type="catalytic activity">
    <reaction evidence="1">
        <text>ATP + protein L-histidine = ADP + protein N-phospho-L-histidine.</text>
        <dbReference type="EC" id="2.7.13.3"/>
    </reaction>
</comment>
<evidence type="ECO:0000256" key="4">
    <source>
        <dbReference type="ARBA" id="ARBA00022679"/>
    </source>
</evidence>
<evidence type="ECO:0000313" key="15">
    <source>
        <dbReference type="Proteomes" id="UP000587586"/>
    </source>
</evidence>
<dbReference type="InterPro" id="IPR013656">
    <property type="entry name" value="PAS_4"/>
</dbReference>
<feature type="domain" description="PAC" evidence="13">
    <location>
        <begin position="224"/>
        <end position="276"/>
    </location>
</feature>
<evidence type="ECO:0000256" key="5">
    <source>
        <dbReference type="ARBA" id="ARBA00022741"/>
    </source>
</evidence>
<dbReference type="PROSITE" id="PS50109">
    <property type="entry name" value="HIS_KIN"/>
    <property type="match status" value="1"/>
</dbReference>
<feature type="domain" description="Response regulatory" evidence="11">
    <location>
        <begin position="12"/>
        <end position="128"/>
    </location>
</feature>
<keyword evidence="8" id="KW-0902">Two-component regulatory system</keyword>
<dbReference type="Pfam" id="PF02518">
    <property type="entry name" value="HATPase_c"/>
    <property type="match status" value="1"/>
</dbReference>
<keyword evidence="15" id="KW-1185">Reference proteome</keyword>
<evidence type="ECO:0000256" key="2">
    <source>
        <dbReference type="ARBA" id="ARBA00012438"/>
    </source>
</evidence>
<proteinExistence type="predicted"/>
<dbReference type="Gene3D" id="3.30.450.20">
    <property type="entry name" value="PAS domain"/>
    <property type="match status" value="1"/>
</dbReference>
<dbReference type="InterPro" id="IPR003594">
    <property type="entry name" value="HATPase_dom"/>
</dbReference>
<dbReference type="CDD" id="cd00130">
    <property type="entry name" value="PAS"/>
    <property type="match status" value="1"/>
</dbReference>
<comment type="caution">
    <text evidence="14">The sequence shown here is derived from an EMBL/GenBank/DDBJ whole genome shotgun (WGS) entry which is preliminary data.</text>
</comment>
<dbReference type="CDD" id="cd00082">
    <property type="entry name" value="HisKA"/>
    <property type="match status" value="1"/>
</dbReference>
<dbReference type="Pfam" id="PF00072">
    <property type="entry name" value="Response_reg"/>
    <property type="match status" value="2"/>
</dbReference>
<dbReference type="InterPro" id="IPR001789">
    <property type="entry name" value="Sig_transdc_resp-reg_receiver"/>
</dbReference>
<evidence type="ECO:0000259" key="10">
    <source>
        <dbReference type="PROSITE" id="PS50109"/>
    </source>
</evidence>
<evidence type="ECO:0000256" key="1">
    <source>
        <dbReference type="ARBA" id="ARBA00000085"/>
    </source>
</evidence>
<gene>
    <name evidence="14" type="ORF">GMLC_11000</name>
</gene>
<dbReference type="InterPro" id="IPR004358">
    <property type="entry name" value="Sig_transdc_His_kin-like_C"/>
</dbReference>
<dbReference type="SUPFAM" id="SSF47384">
    <property type="entry name" value="Homodimeric domain of signal transducing histidine kinase"/>
    <property type="match status" value="1"/>
</dbReference>
<dbReference type="Pfam" id="PF08448">
    <property type="entry name" value="PAS_4"/>
    <property type="match status" value="1"/>
</dbReference>
<dbReference type="SMART" id="SM00448">
    <property type="entry name" value="REC"/>
    <property type="match status" value="2"/>
</dbReference>
<evidence type="ECO:0000313" key="14">
    <source>
        <dbReference type="EMBL" id="GFO67521.1"/>
    </source>
</evidence>
<dbReference type="EC" id="2.7.13.3" evidence="2"/>
<dbReference type="InterPro" id="IPR000700">
    <property type="entry name" value="PAS-assoc_C"/>
</dbReference>
<dbReference type="PRINTS" id="PR00344">
    <property type="entry name" value="BCTRLSENSOR"/>
</dbReference>
<evidence type="ECO:0000259" key="13">
    <source>
        <dbReference type="PROSITE" id="PS50113"/>
    </source>
</evidence>
<dbReference type="SUPFAM" id="SSF55874">
    <property type="entry name" value="ATPase domain of HSP90 chaperone/DNA topoisomerase II/histidine kinase"/>
    <property type="match status" value="1"/>
</dbReference>
<dbReference type="InterPro" id="IPR005467">
    <property type="entry name" value="His_kinase_dom"/>
</dbReference>
<dbReference type="InterPro" id="IPR036097">
    <property type="entry name" value="HisK_dim/P_sf"/>
</dbReference>
<evidence type="ECO:0000256" key="8">
    <source>
        <dbReference type="ARBA" id="ARBA00023012"/>
    </source>
</evidence>
<dbReference type="InterPro" id="IPR000014">
    <property type="entry name" value="PAS"/>
</dbReference>
<dbReference type="EMBL" id="BLXZ01000002">
    <property type="protein sequence ID" value="GFO67521.1"/>
    <property type="molecule type" value="Genomic_DNA"/>
</dbReference>
<evidence type="ECO:0000256" key="9">
    <source>
        <dbReference type="PROSITE-ProRule" id="PRU00169"/>
    </source>
</evidence>
<dbReference type="Gene3D" id="1.10.287.130">
    <property type="match status" value="1"/>
</dbReference>
<feature type="modified residue" description="4-aspartylphosphate" evidence="9">
    <location>
        <position position="580"/>
    </location>
</feature>
<dbReference type="InterPro" id="IPR036890">
    <property type="entry name" value="HATPase_C_sf"/>
</dbReference>
<keyword evidence="4" id="KW-0808">Transferase</keyword>
<dbReference type="PANTHER" id="PTHR43065:SF46">
    <property type="entry name" value="C4-DICARBOXYLATE TRANSPORT SENSOR PROTEIN DCTB"/>
    <property type="match status" value="1"/>
</dbReference>
<dbReference type="PROSITE" id="PS50112">
    <property type="entry name" value="PAS"/>
    <property type="match status" value="1"/>
</dbReference>
<feature type="domain" description="PAS" evidence="12">
    <location>
        <begin position="143"/>
        <end position="208"/>
    </location>
</feature>
<dbReference type="PROSITE" id="PS50113">
    <property type="entry name" value="PAC"/>
    <property type="match status" value="1"/>
</dbReference>
<dbReference type="SMART" id="SM00387">
    <property type="entry name" value="HATPase_c"/>
    <property type="match status" value="1"/>
</dbReference>
<organism evidence="14 15">
    <name type="scientific">Geomonas limicola</name>
    <dbReference type="NCBI Taxonomy" id="2740186"/>
    <lineage>
        <taxon>Bacteria</taxon>
        <taxon>Pseudomonadati</taxon>
        <taxon>Thermodesulfobacteriota</taxon>
        <taxon>Desulfuromonadia</taxon>
        <taxon>Geobacterales</taxon>
        <taxon>Geobacteraceae</taxon>
        <taxon>Geomonas</taxon>
    </lineage>
</organism>
<feature type="domain" description="Histidine kinase" evidence="10">
    <location>
        <begin position="289"/>
        <end position="505"/>
    </location>
</feature>
<evidence type="ECO:0000259" key="12">
    <source>
        <dbReference type="PROSITE" id="PS50112"/>
    </source>
</evidence>
<sequence>MASTVPETTPHSLLLVEDDPGEQRLLATALASRFPELNLHLASDGAAALELFRSFRPELAVIDISMPLMDGIALSKAILSDRPGTSIVIVTGNSAPGYLQESIRLGIRQYLLKPLVLDALFEAVAECLKRIELERQVEKQREYLRKFSRAIDQGPAIVLFTDLDGTIECINSRYMELTGFSEEEILGKPLAVIGLEHPEELAALWKELVGAGADLAAAGPACCTDLECRLLCKDGRSIPCLVSAAPVRDGRGCFQGASIVLTDISTRKLIQDQTLRSQKLESLGVLAGGIAHDFNNVLTGVLGNISFAQTLAPADHPVLTPLKDAEEASLRAAELARQLLTFARGGKPIKKRVLVRQLLEDSVALALSGSRVVAAVRLTEEVDALEADQGLLTQAFSNILINAAQAMPEGGTVGVEGRRLRLGRRNTLGVPAGNYLRISFKDEGVGIPEAQQRRIFDPYFSTKPGASGLGLASAYTIIVNHGGHIDVRSRAGKGSTIICHLPASDPPAPVLRPQPVPAPARPNRGAVLIMDDEHIVRKVATKMLESLGYQVTACSSGEQAILRYQEALKAGVPYLAVLMDLTIPAGMGGKEAAREILSLDPQARLVVSSGYFDDPVMADFPSFGFCAVMPKPYKLAELAALMGRLTTQTPGP</sequence>
<dbReference type="SUPFAM" id="SSF55785">
    <property type="entry name" value="PYP-like sensor domain (PAS domain)"/>
    <property type="match status" value="1"/>
</dbReference>
<dbReference type="Proteomes" id="UP000587586">
    <property type="component" value="Unassembled WGS sequence"/>
</dbReference>
<reference evidence="15" key="1">
    <citation type="submission" date="2020-06" db="EMBL/GenBank/DDBJ databases">
        <title>Draft genomic sequecing of Geomonas sp. Red745.</title>
        <authorList>
            <person name="Itoh H."/>
            <person name="Xu Z.X."/>
            <person name="Ushijima N."/>
            <person name="Masuda Y."/>
            <person name="Shiratori Y."/>
            <person name="Senoo K."/>
        </authorList>
    </citation>
    <scope>NUCLEOTIDE SEQUENCE [LARGE SCALE GENOMIC DNA]</scope>
    <source>
        <strain evidence="15">Red745</strain>
    </source>
</reference>
<evidence type="ECO:0000256" key="3">
    <source>
        <dbReference type="ARBA" id="ARBA00022553"/>
    </source>
</evidence>
<feature type="modified residue" description="4-aspartylphosphate" evidence="9">
    <location>
        <position position="63"/>
    </location>
</feature>
<keyword evidence="7" id="KW-0067">ATP-binding</keyword>
<dbReference type="GO" id="GO:0000155">
    <property type="term" value="F:phosphorelay sensor kinase activity"/>
    <property type="evidence" value="ECO:0007669"/>
    <property type="project" value="InterPro"/>
</dbReference>
<feature type="domain" description="Response regulatory" evidence="11">
    <location>
        <begin position="526"/>
        <end position="646"/>
    </location>
</feature>
<dbReference type="Gene3D" id="3.40.50.2300">
    <property type="match status" value="2"/>
</dbReference>
<dbReference type="PANTHER" id="PTHR43065">
    <property type="entry name" value="SENSOR HISTIDINE KINASE"/>
    <property type="match status" value="1"/>
</dbReference>
<accession>A0A6V8N501</accession>